<keyword evidence="4" id="KW-0862">Zinc</keyword>
<dbReference type="Gene3D" id="3.30.160.60">
    <property type="entry name" value="Classic Zinc Finger"/>
    <property type="match status" value="7"/>
</dbReference>
<reference evidence="7" key="1">
    <citation type="submission" date="2016-07" db="EMBL/GenBank/DDBJ databases">
        <authorList>
            <person name="Bretaudeau A."/>
        </authorList>
    </citation>
    <scope>NUCLEOTIDE SEQUENCE</scope>
    <source>
        <strain evidence="7">Rice</strain>
        <tissue evidence="7">Whole body</tissue>
    </source>
</reference>
<evidence type="ECO:0000256" key="5">
    <source>
        <dbReference type="PROSITE-ProRule" id="PRU00042"/>
    </source>
</evidence>
<feature type="domain" description="C2H2-type" evidence="6">
    <location>
        <begin position="621"/>
        <end position="649"/>
    </location>
</feature>
<feature type="domain" description="C2H2-type" evidence="6">
    <location>
        <begin position="170"/>
        <end position="193"/>
    </location>
</feature>
<dbReference type="InterPro" id="IPR036236">
    <property type="entry name" value="Znf_C2H2_sf"/>
</dbReference>
<dbReference type="PANTHER" id="PTHR24379:SF121">
    <property type="entry name" value="C2H2-TYPE DOMAIN-CONTAINING PROTEIN"/>
    <property type="match status" value="1"/>
</dbReference>
<feature type="domain" description="C2H2-type" evidence="6">
    <location>
        <begin position="311"/>
        <end position="338"/>
    </location>
</feature>
<organism evidence="7">
    <name type="scientific">Spodoptera frugiperda</name>
    <name type="common">Fall armyworm</name>
    <dbReference type="NCBI Taxonomy" id="7108"/>
    <lineage>
        <taxon>Eukaryota</taxon>
        <taxon>Metazoa</taxon>
        <taxon>Ecdysozoa</taxon>
        <taxon>Arthropoda</taxon>
        <taxon>Hexapoda</taxon>
        <taxon>Insecta</taxon>
        <taxon>Pterygota</taxon>
        <taxon>Neoptera</taxon>
        <taxon>Endopterygota</taxon>
        <taxon>Lepidoptera</taxon>
        <taxon>Glossata</taxon>
        <taxon>Ditrysia</taxon>
        <taxon>Noctuoidea</taxon>
        <taxon>Noctuidae</taxon>
        <taxon>Amphipyrinae</taxon>
        <taxon>Spodoptera</taxon>
    </lineage>
</organism>
<dbReference type="FunFam" id="3.30.160.60:FF:001732">
    <property type="entry name" value="Zgc:162936"/>
    <property type="match status" value="1"/>
</dbReference>
<keyword evidence="1" id="KW-0479">Metal-binding</keyword>
<evidence type="ECO:0000256" key="3">
    <source>
        <dbReference type="ARBA" id="ARBA00022771"/>
    </source>
</evidence>
<feature type="domain" description="C2H2-type" evidence="6">
    <location>
        <begin position="535"/>
        <end position="563"/>
    </location>
</feature>
<dbReference type="SMART" id="SM00355">
    <property type="entry name" value="ZnF_C2H2"/>
    <property type="match status" value="18"/>
</dbReference>
<feature type="domain" description="C2H2-type" evidence="6">
    <location>
        <begin position="415"/>
        <end position="442"/>
    </location>
</feature>
<name>A0A2H1VCN3_SPOFR</name>
<dbReference type="GO" id="GO:0045893">
    <property type="term" value="P:positive regulation of DNA-templated transcription"/>
    <property type="evidence" value="ECO:0007669"/>
    <property type="project" value="UniProtKB-ARBA"/>
</dbReference>
<feature type="domain" description="C2H2-type" evidence="6">
    <location>
        <begin position="591"/>
        <end position="619"/>
    </location>
</feature>
<feature type="domain" description="C2H2-type" evidence="6">
    <location>
        <begin position="563"/>
        <end position="591"/>
    </location>
</feature>
<feature type="domain" description="C2H2-type" evidence="6">
    <location>
        <begin position="195"/>
        <end position="224"/>
    </location>
</feature>
<dbReference type="SUPFAM" id="SSF57667">
    <property type="entry name" value="beta-beta-alpha zinc fingers"/>
    <property type="match status" value="5"/>
</dbReference>
<evidence type="ECO:0000256" key="1">
    <source>
        <dbReference type="ARBA" id="ARBA00022723"/>
    </source>
</evidence>
<evidence type="ECO:0000313" key="7">
    <source>
        <dbReference type="EMBL" id="SOQ38556.1"/>
    </source>
</evidence>
<dbReference type="InterPro" id="IPR013087">
    <property type="entry name" value="Znf_C2H2_type"/>
</dbReference>
<dbReference type="GO" id="GO:0043565">
    <property type="term" value="F:sequence-specific DNA binding"/>
    <property type="evidence" value="ECO:0007669"/>
    <property type="project" value="UniProtKB-ARBA"/>
</dbReference>
<feature type="domain" description="C2H2-type" evidence="6">
    <location>
        <begin position="506"/>
        <end position="534"/>
    </location>
</feature>
<dbReference type="GO" id="GO:0008270">
    <property type="term" value="F:zinc ion binding"/>
    <property type="evidence" value="ECO:0007669"/>
    <property type="project" value="UniProtKB-KW"/>
</dbReference>
<dbReference type="GO" id="GO:0005694">
    <property type="term" value="C:chromosome"/>
    <property type="evidence" value="ECO:0007669"/>
    <property type="project" value="UniProtKB-ARBA"/>
</dbReference>
<keyword evidence="2" id="KW-0677">Repeat</keyword>
<sequence length="717" mass="84391">MRENLNIGTEKLTQKLSVEERRKDQLTTILTSIIQNSTIVPFRWHNGQYMCFYCRALFVESSKLKDHSNNVHTEIRINEIITRTICRGGRTKLDVTDLWCVPCECNFRNFQQYLNHISEVHGLEFDKEAAHSFSCFQLDDKGMFCLECGRHFQLFGSLLLHTYKNHIEHFLCDICGLGFVGKLNIQDHVKKVHGIKCCCICNEMFKTQYALKKHVENLHQIDKLKCDLCPQIFVNTHLKKRHMALEHDCKDEQFICEYCSKIFTRNSKFLQHKQRVHFKEKNCTCEVCGYEAFNLDMLKRHMVRHDDARPFTCDVCEKSFRRKKNLLSHKRSHKADNVDDDSPSSINGLSNTKRIIQIGPVVSEISAFKQTNKQTLQLYNINAFGPSPLSNLRRLISYILEYSTIMPFKWYLNRYRCFYCDHTFIHSSELKQHSKNHIDIKLNLLKIGTTTRIKWDVSEISCKLCPKEISNHNDYIKHINRCHDVDVDTEIFYKISYFFNLSDDTMSCLECDEKFKFFAPLLRHVNKYHNKSKKYICDHCGLAFALKGTIKHHLRNKHSSLPTSCKICGENFETKINLTVHVRQEHRTGKFACDFCSETFESRYARKTHIAIVHNVKSMQYPCHICSKIFTTRSILMKHVSGTHLKEKFTTCHICGFKGYDLNALRRHLATHDREIYQCNICYRKFHKNKNYVAHMDKHSKGKINVIPWDKQKTVRN</sequence>
<feature type="domain" description="C2H2-type" evidence="6">
    <location>
        <begin position="677"/>
        <end position="704"/>
    </location>
</feature>
<feature type="domain" description="C2H2-type" evidence="6">
    <location>
        <begin position="283"/>
        <end position="310"/>
    </location>
</feature>
<proteinExistence type="predicted"/>
<evidence type="ECO:0000259" key="6">
    <source>
        <dbReference type="PROSITE" id="PS50157"/>
    </source>
</evidence>
<dbReference type="AlphaFoldDB" id="A0A2H1VCN3"/>
<feature type="domain" description="C2H2-type" evidence="6">
    <location>
        <begin position="49"/>
        <end position="77"/>
    </location>
</feature>
<keyword evidence="3 5" id="KW-0863">Zinc-finger</keyword>
<feature type="domain" description="C2H2-type" evidence="6">
    <location>
        <begin position="254"/>
        <end position="282"/>
    </location>
</feature>
<accession>A0A2H1VCN3</accession>
<gene>
    <name evidence="7" type="ORF">SFRICE_008913</name>
</gene>
<dbReference type="EMBL" id="ODYU01001825">
    <property type="protein sequence ID" value="SOQ38556.1"/>
    <property type="molecule type" value="Genomic_DNA"/>
</dbReference>
<dbReference type="PROSITE" id="PS00028">
    <property type="entry name" value="ZINC_FINGER_C2H2_1"/>
    <property type="match status" value="13"/>
</dbReference>
<evidence type="ECO:0000256" key="2">
    <source>
        <dbReference type="ARBA" id="ARBA00022737"/>
    </source>
</evidence>
<dbReference type="PANTHER" id="PTHR24379">
    <property type="entry name" value="KRAB AND ZINC FINGER DOMAIN-CONTAINING"/>
    <property type="match status" value="1"/>
</dbReference>
<evidence type="ECO:0000256" key="4">
    <source>
        <dbReference type="ARBA" id="ARBA00022833"/>
    </source>
</evidence>
<dbReference type="PROSITE" id="PS50157">
    <property type="entry name" value="ZINC_FINGER_C2H2_2"/>
    <property type="match status" value="13"/>
</dbReference>
<protein>
    <submittedName>
        <fullName evidence="7">SFRICE_008913</fullName>
    </submittedName>
</protein>
<dbReference type="Pfam" id="PF00096">
    <property type="entry name" value="zf-C2H2"/>
    <property type="match status" value="3"/>
</dbReference>